<keyword evidence="5 13" id="KW-0808">Transferase</keyword>
<dbReference type="Gene3D" id="3.30.565.10">
    <property type="entry name" value="Histidine kinase-like ATPase, C-terminal domain"/>
    <property type="match status" value="1"/>
</dbReference>
<feature type="domain" description="Histidine kinase" evidence="14">
    <location>
        <begin position="402"/>
        <end position="615"/>
    </location>
</feature>
<reference evidence="15 17" key="1">
    <citation type="submission" date="2016-09" db="EMBL/GenBank/DDBJ databases">
        <title>Rhizobium sp. nov., a novel species isolated from the rice rhizosphere.</title>
        <authorList>
            <person name="Zhao J."/>
            <person name="Zhang X."/>
        </authorList>
    </citation>
    <scope>NUCLEOTIDE SEQUENCE [LARGE SCALE GENOMIC DNA]</scope>
    <source>
        <strain evidence="15 17">MH17</strain>
    </source>
</reference>
<keyword evidence="4" id="KW-0597">Phosphoprotein</keyword>
<dbReference type="CDD" id="cd00075">
    <property type="entry name" value="HATPase"/>
    <property type="match status" value="1"/>
</dbReference>
<reference evidence="16" key="2">
    <citation type="submission" date="2016-12" db="EMBL/GenBank/DDBJ databases">
        <authorList>
            <person name="Zhang X."/>
            <person name="Zhao J."/>
        </authorList>
    </citation>
    <scope>NUCLEOTIDE SEQUENCE</scope>
    <source>
        <strain evidence="16">RD15</strain>
    </source>
</reference>
<dbReference type="Gene3D" id="6.10.250.3020">
    <property type="match status" value="1"/>
</dbReference>
<evidence type="ECO:0000256" key="12">
    <source>
        <dbReference type="ARBA" id="ARBA00023136"/>
    </source>
</evidence>
<dbReference type="Pfam" id="PF02743">
    <property type="entry name" value="dCache_1"/>
    <property type="match status" value="1"/>
</dbReference>
<keyword evidence="10" id="KW-1133">Transmembrane helix</keyword>
<dbReference type="InterPro" id="IPR005467">
    <property type="entry name" value="His_kinase_dom"/>
</dbReference>
<dbReference type="GO" id="GO:0000155">
    <property type="term" value="F:phosphorelay sensor kinase activity"/>
    <property type="evidence" value="ECO:0007669"/>
    <property type="project" value="UniProtKB-UniRule"/>
</dbReference>
<dbReference type="SMART" id="SM00388">
    <property type="entry name" value="HisKA"/>
    <property type="match status" value="1"/>
</dbReference>
<keyword evidence="3 13" id="KW-1003">Cell membrane</keyword>
<dbReference type="PANTHER" id="PTHR43065:SF46">
    <property type="entry name" value="C4-DICARBOXYLATE TRANSPORT SENSOR PROTEIN DCTB"/>
    <property type="match status" value="1"/>
</dbReference>
<dbReference type="InterPro" id="IPR029151">
    <property type="entry name" value="Sensor-like_sf"/>
</dbReference>
<proteinExistence type="predicted"/>
<name>A0A1Q9AH81_9HYPH</name>
<evidence type="ECO:0000313" key="16">
    <source>
        <dbReference type="EMBL" id="OQP84212.1"/>
    </source>
</evidence>
<evidence type="ECO:0000256" key="10">
    <source>
        <dbReference type="ARBA" id="ARBA00022989"/>
    </source>
</evidence>
<evidence type="ECO:0000256" key="9">
    <source>
        <dbReference type="ARBA" id="ARBA00022840"/>
    </source>
</evidence>
<comment type="function">
    <text evidence="13">Member of the two-component regulatory system DctB/DctD involved in the transport of C4-dicarboxylates. DctB functions as a membrane-associated protein kinase that phosphorylates DctD in response to environmental signals.</text>
</comment>
<dbReference type="Gene3D" id="3.30.450.20">
    <property type="entry name" value="PAS domain"/>
    <property type="match status" value="2"/>
</dbReference>
<dbReference type="SUPFAM" id="SSF47384">
    <property type="entry name" value="Homodimeric domain of signal transducing histidine kinase"/>
    <property type="match status" value="1"/>
</dbReference>
<dbReference type="AlphaFoldDB" id="A0A1Q9AH81"/>
<gene>
    <name evidence="15" type="ORF">BJF92_03155</name>
    <name evidence="16" type="ORF">BTR14_20345</name>
</gene>
<dbReference type="GO" id="GO:0005886">
    <property type="term" value="C:plasma membrane"/>
    <property type="evidence" value="ECO:0007669"/>
    <property type="project" value="UniProtKB-SubCell"/>
</dbReference>
<keyword evidence="8 13" id="KW-0418">Kinase</keyword>
<evidence type="ECO:0000313" key="15">
    <source>
        <dbReference type="EMBL" id="OLP54587.1"/>
    </source>
</evidence>
<keyword evidence="13" id="KW-0997">Cell inner membrane</keyword>
<evidence type="ECO:0000256" key="13">
    <source>
        <dbReference type="PIRNR" id="PIRNR036431"/>
    </source>
</evidence>
<dbReference type="InterPro" id="IPR004358">
    <property type="entry name" value="Sig_transdc_His_kin-like_C"/>
</dbReference>
<dbReference type="EMBL" id="MKIO01000033">
    <property type="protein sequence ID" value="OLP54587.1"/>
    <property type="molecule type" value="Genomic_DNA"/>
</dbReference>
<keyword evidence="9 13" id="KW-0067">ATP-binding</keyword>
<keyword evidence="7 13" id="KW-0547">Nucleotide-binding</keyword>
<organism evidence="15 17">
    <name type="scientific">Xaviernesmea rhizosphaerae</name>
    <dbReference type="NCBI Taxonomy" id="1672749"/>
    <lineage>
        <taxon>Bacteria</taxon>
        <taxon>Pseudomonadati</taxon>
        <taxon>Pseudomonadota</taxon>
        <taxon>Alphaproteobacteria</taxon>
        <taxon>Hyphomicrobiales</taxon>
        <taxon>Rhizobiaceae</taxon>
        <taxon>Rhizobium/Agrobacterium group</taxon>
        <taxon>Xaviernesmea</taxon>
    </lineage>
</organism>
<accession>A0A1Q9AH81</accession>
<keyword evidence="11 13" id="KW-0902">Two-component regulatory system</keyword>
<dbReference type="InterPro" id="IPR033479">
    <property type="entry name" value="dCache_1"/>
</dbReference>
<evidence type="ECO:0000256" key="1">
    <source>
        <dbReference type="ARBA" id="ARBA00000085"/>
    </source>
</evidence>
<dbReference type="PRINTS" id="PR00344">
    <property type="entry name" value="BCTRLSENSOR"/>
</dbReference>
<comment type="catalytic activity">
    <reaction evidence="1 13">
        <text>ATP + protein L-histidine = ADP + protein N-phospho-L-histidine.</text>
        <dbReference type="EC" id="2.7.13.3"/>
    </reaction>
</comment>
<evidence type="ECO:0000313" key="17">
    <source>
        <dbReference type="Proteomes" id="UP000186143"/>
    </source>
</evidence>
<dbReference type="RefSeq" id="WP_075635773.1">
    <property type="nucleotide sequence ID" value="NZ_MKIO01000033.1"/>
</dbReference>
<dbReference type="EMBL" id="MSPX01000023">
    <property type="protein sequence ID" value="OQP84212.1"/>
    <property type="molecule type" value="Genomic_DNA"/>
</dbReference>
<dbReference type="InterPro" id="IPR036097">
    <property type="entry name" value="HisK_dim/P_sf"/>
</dbReference>
<dbReference type="InterPro" id="IPR003661">
    <property type="entry name" value="HisK_dim/P_dom"/>
</dbReference>
<keyword evidence="6" id="KW-0812">Transmembrane</keyword>
<dbReference type="PIRSF" id="PIRSF036431">
    <property type="entry name" value="STHK_DctB"/>
    <property type="match status" value="1"/>
</dbReference>
<reference evidence="16 18" key="3">
    <citation type="journal article" date="2017" name="Antonie Van Leeuwenhoek">
        <title>Rhizobium rhizosphaerae sp. nov., a novel species isolated from rice rhizosphere.</title>
        <authorList>
            <person name="Zhao J.J."/>
            <person name="Zhang J."/>
            <person name="Zhang R.J."/>
            <person name="Zhang C.W."/>
            <person name="Yin H.Q."/>
            <person name="Zhang X.X."/>
        </authorList>
    </citation>
    <scope>NUCLEOTIDE SEQUENCE [LARGE SCALE GENOMIC DNA]</scope>
    <source>
        <strain evidence="16 18">RD15</strain>
    </source>
</reference>
<dbReference type="SMART" id="SM00387">
    <property type="entry name" value="HATPase_c"/>
    <property type="match status" value="1"/>
</dbReference>
<protein>
    <recommendedName>
        <fullName evidence="13">C4-dicarboxylate transport sensor protein</fullName>
        <ecNumber evidence="13">2.7.13.3</ecNumber>
    </recommendedName>
</protein>
<dbReference type="Pfam" id="PF02518">
    <property type="entry name" value="HATPase_c"/>
    <property type="match status" value="1"/>
</dbReference>
<dbReference type="GO" id="GO:0005524">
    <property type="term" value="F:ATP binding"/>
    <property type="evidence" value="ECO:0007669"/>
    <property type="project" value="UniProtKB-UniRule"/>
</dbReference>
<keyword evidence="18" id="KW-1185">Reference proteome</keyword>
<evidence type="ECO:0000256" key="5">
    <source>
        <dbReference type="ARBA" id="ARBA00022679"/>
    </source>
</evidence>
<evidence type="ECO:0000256" key="8">
    <source>
        <dbReference type="ARBA" id="ARBA00022777"/>
    </source>
</evidence>
<evidence type="ECO:0000256" key="7">
    <source>
        <dbReference type="ARBA" id="ARBA00022741"/>
    </source>
</evidence>
<dbReference type="InterPro" id="IPR036890">
    <property type="entry name" value="HATPase_C_sf"/>
</dbReference>
<evidence type="ECO:0000256" key="2">
    <source>
        <dbReference type="ARBA" id="ARBA00004651"/>
    </source>
</evidence>
<evidence type="ECO:0000313" key="18">
    <source>
        <dbReference type="Proteomes" id="UP000192652"/>
    </source>
</evidence>
<sequence length="615" mass="66768">MIFNDAPPSASTVPARKRWIAFAVVSLLLVVAALLGADSYARVKALAALEAEARSEADLKVALLRATLERPRALPLLLSRDPDVAAGLKDGPAAERLSRKLEGLVDATGASVLYAISADGRTMAASNWREPTSFVGSDYGFRDYFSKAMRSGEAEQFALGNVSKRPGLYISRRVEVDGVARGVVVVKMEFTRLEESWAASGRPTFVSGRNGVILITSRPELRFMTTRPIPEAERAPIRDSLQFGTAMLEPLRQTPMDRLGPGADLVVAELIPGHRASYLRLIVPVATTQWQLSYFAPTDAAIASVARQMRLTAISGLLPLLSFVALMLRRRDLARARREREQAARDMLEHRVLERTRDLTAARDRLQAEITDHRATEARLQGVQEDLVQANRLAILGQVAAGVAHEINQPVATIRAYAENARIYLDRAQPAEVEDNLTSIAALTERIGTITEDLKSLARKGRADAKPVSLKAVIEGGLMLLRSRFSGRLDTVHLHDPADGLQGDVQVLGQRVRLEQVVINLLQNALEALNERPDGRVDISLRDAGAMVALEIADNGGGIPPEILDALFTPFNTSKEKGLGLGLVISKDIVTDHGGTIAVDSSPAGTRFTILLKKA</sequence>
<evidence type="ECO:0000259" key="14">
    <source>
        <dbReference type="PROSITE" id="PS50109"/>
    </source>
</evidence>
<dbReference type="InterPro" id="IPR017055">
    <property type="entry name" value="Sig_transdc_His_kinase_DctB"/>
</dbReference>
<dbReference type="Pfam" id="PF00512">
    <property type="entry name" value="HisKA"/>
    <property type="match status" value="1"/>
</dbReference>
<evidence type="ECO:0000256" key="6">
    <source>
        <dbReference type="ARBA" id="ARBA00022692"/>
    </source>
</evidence>
<dbReference type="STRING" id="1672749.BJF92_03155"/>
<evidence type="ECO:0000256" key="3">
    <source>
        <dbReference type="ARBA" id="ARBA00022475"/>
    </source>
</evidence>
<comment type="subcellular location">
    <subcellularLocation>
        <location evidence="13">Cell inner membrane</location>
    </subcellularLocation>
    <subcellularLocation>
        <location evidence="2">Cell membrane</location>
        <topology evidence="2">Multi-pass membrane protein</topology>
    </subcellularLocation>
</comment>
<dbReference type="SUPFAM" id="SSF55874">
    <property type="entry name" value="ATPase domain of HSP90 chaperone/DNA topoisomerase II/histidine kinase"/>
    <property type="match status" value="1"/>
</dbReference>
<dbReference type="Gene3D" id="1.10.287.130">
    <property type="match status" value="1"/>
</dbReference>
<dbReference type="SUPFAM" id="SSF103190">
    <property type="entry name" value="Sensory domain-like"/>
    <property type="match status" value="1"/>
</dbReference>
<comment type="caution">
    <text evidence="15">The sequence shown here is derived from an EMBL/GenBank/DDBJ whole genome shotgun (WGS) entry which is preliminary data.</text>
</comment>
<dbReference type="Gene3D" id="1.20.5.170">
    <property type="match status" value="1"/>
</dbReference>
<dbReference type="Proteomes" id="UP000192652">
    <property type="component" value="Unassembled WGS sequence"/>
</dbReference>
<evidence type="ECO:0000256" key="4">
    <source>
        <dbReference type="ARBA" id="ARBA00022553"/>
    </source>
</evidence>
<keyword evidence="12" id="KW-0472">Membrane</keyword>
<dbReference type="InterPro" id="IPR003594">
    <property type="entry name" value="HATPase_dom"/>
</dbReference>
<dbReference type="PROSITE" id="PS50109">
    <property type="entry name" value="HIS_KIN"/>
    <property type="match status" value="1"/>
</dbReference>
<dbReference type="PANTHER" id="PTHR43065">
    <property type="entry name" value="SENSOR HISTIDINE KINASE"/>
    <property type="match status" value="1"/>
</dbReference>
<evidence type="ECO:0000256" key="11">
    <source>
        <dbReference type="ARBA" id="ARBA00023012"/>
    </source>
</evidence>
<dbReference type="EC" id="2.7.13.3" evidence="13"/>
<dbReference type="Proteomes" id="UP000186143">
    <property type="component" value="Unassembled WGS sequence"/>
</dbReference>
<dbReference type="CDD" id="cd00082">
    <property type="entry name" value="HisKA"/>
    <property type="match status" value="1"/>
</dbReference>